<keyword evidence="1" id="KW-0732">Signal</keyword>
<dbReference type="RefSeq" id="WP_135090112.1">
    <property type="nucleotide sequence ID" value="NZ_SPDV01000062.1"/>
</dbReference>
<gene>
    <name evidence="2" type="ORF">E2493_19175</name>
</gene>
<name>A0A4Y8ZN92_9SPHN</name>
<dbReference type="EMBL" id="SPDV01000062">
    <property type="protein sequence ID" value="TFI56635.1"/>
    <property type="molecule type" value="Genomic_DNA"/>
</dbReference>
<comment type="caution">
    <text evidence="2">The sequence shown here is derived from an EMBL/GenBank/DDBJ whole genome shotgun (WGS) entry which is preliminary data.</text>
</comment>
<accession>A0A4Y8ZN92</accession>
<evidence type="ECO:0000256" key="1">
    <source>
        <dbReference type="SAM" id="SignalP"/>
    </source>
</evidence>
<sequence length="284" mass="30707">MRRRARAPAAVIAALLLAAAAPMPGTERIDAALAGTAGLQPATNPGDRLSRAAFPLLFAAQRSHGCYVTEASLHLCLRSHGDRPGWIGAISLELLIRRLDTLEADLATLDALAGGLGLQPAAPWLRATLLAARERVRARRAADPQTWPQIRIVEESAAGGLHARIEGAMRILPAGDLAYAIVQLTDPAAPQLAWPRRSEVEALLPVDRRFAFDDEAVRHLAEPHLVDLRCAPAGAGRVRCRYVNTIEGWIGEGGAPRRAFADLFEKSEDGHWRLLAPDAEARRR</sequence>
<evidence type="ECO:0000313" key="3">
    <source>
        <dbReference type="Proteomes" id="UP000298213"/>
    </source>
</evidence>
<proteinExistence type="predicted"/>
<dbReference type="Proteomes" id="UP000298213">
    <property type="component" value="Unassembled WGS sequence"/>
</dbReference>
<organism evidence="2 3">
    <name type="scientific">Sphingomonas parva</name>
    <dbReference type="NCBI Taxonomy" id="2555898"/>
    <lineage>
        <taxon>Bacteria</taxon>
        <taxon>Pseudomonadati</taxon>
        <taxon>Pseudomonadota</taxon>
        <taxon>Alphaproteobacteria</taxon>
        <taxon>Sphingomonadales</taxon>
        <taxon>Sphingomonadaceae</taxon>
        <taxon>Sphingomonas</taxon>
    </lineage>
</organism>
<feature type="signal peptide" evidence="1">
    <location>
        <begin position="1"/>
        <end position="20"/>
    </location>
</feature>
<evidence type="ECO:0000313" key="2">
    <source>
        <dbReference type="EMBL" id="TFI56635.1"/>
    </source>
</evidence>
<reference evidence="2 3" key="1">
    <citation type="submission" date="2019-03" db="EMBL/GenBank/DDBJ databases">
        <title>Genome sequence of Sphingomonas sp. 17J27-24.</title>
        <authorList>
            <person name="Kim M."/>
            <person name="Maeng S."/>
            <person name="Sathiyaraj S."/>
        </authorList>
    </citation>
    <scope>NUCLEOTIDE SEQUENCE [LARGE SCALE GENOMIC DNA]</scope>
    <source>
        <strain evidence="2 3">17J27-24</strain>
    </source>
</reference>
<feature type="chain" id="PRO_5021243292" evidence="1">
    <location>
        <begin position="21"/>
        <end position="284"/>
    </location>
</feature>
<dbReference type="AlphaFoldDB" id="A0A4Y8ZN92"/>
<protein>
    <submittedName>
        <fullName evidence="2">Uncharacterized protein</fullName>
    </submittedName>
</protein>
<keyword evidence="3" id="KW-1185">Reference proteome</keyword>